<dbReference type="PANTHER" id="PTHR46007">
    <property type="entry name" value="MEDIATOR OF RNA POLYMERASE II TRANSCRIPTION SUBUNIT 12"/>
    <property type="match status" value="1"/>
</dbReference>
<feature type="compositionally biased region" description="Low complexity" evidence="1">
    <location>
        <begin position="397"/>
        <end position="407"/>
    </location>
</feature>
<dbReference type="InterPro" id="IPR051647">
    <property type="entry name" value="Mediator_comp_sub12"/>
</dbReference>
<feature type="region of interest" description="Disordered" evidence="1">
    <location>
        <begin position="1"/>
        <end position="48"/>
    </location>
</feature>
<feature type="compositionally biased region" description="Low complexity" evidence="1">
    <location>
        <begin position="39"/>
        <end position="48"/>
    </location>
</feature>
<feature type="compositionally biased region" description="Basic and acidic residues" evidence="1">
    <location>
        <begin position="172"/>
        <end position="181"/>
    </location>
</feature>
<feature type="compositionally biased region" description="Low complexity" evidence="1">
    <location>
        <begin position="94"/>
        <end position="119"/>
    </location>
</feature>
<feature type="region of interest" description="Disordered" evidence="1">
    <location>
        <begin position="84"/>
        <end position="234"/>
    </location>
</feature>
<reference evidence="2" key="1">
    <citation type="submission" date="2021-01" db="EMBL/GenBank/DDBJ databases">
        <authorList>
            <person name="Corre E."/>
            <person name="Pelletier E."/>
            <person name="Niang G."/>
            <person name="Scheremetjew M."/>
            <person name="Finn R."/>
            <person name="Kale V."/>
            <person name="Holt S."/>
            <person name="Cochrane G."/>
            <person name="Meng A."/>
            <person name="Brown T."/>
            <person name="Cohen L."/>
        </authorList>
    </citation>
    <scope>NUCLEOTIDE SEQUENCE</scope>
    <source>
        <strain evidence="2">CCMP 410</strain>
    </source>
</reference>
<feature type="compositionally biased region" description="Basic residues" evidence="1">
    <location>
        <begin position="14"/>
        <end position="25"/>
    </location>
</feature>
<gene>
    <name evidence="2" type="ORF">GOCE00092_LOCUS3073</name>
</gene>
<feature type="compositionally biased region" description="Low complexity" evidence="1">
    <location>
        <begin position="201"/>
        <end position="218"/>
    </location>
</feature>
<dbReference type="EMBL" id="HBGK01005833">
    <property type="protein sequence ID" value="CAD9274165.1"/>
    <property type="molecule type" value="Transcribed_RNA"/>
</dbReference>
<feature type="compositionally biased region" description="Polar residues" evidence="1">
    <location>
        <begin position="1"/>
        <end position="11"/>
    </location>
</feature>
<feature type="region of interest" description="Disordered" evidence="1">
    <location>
        <begin position="397"/>
        <end position="416"/>
    </location>
</feature>
<sequence>MIAMTPSSSSLYRPHYHHHHHHHPHMAPPPVMSPTVRASSSSLTPTSSNDEIDAVAALISLPSVGGAPSAAPQTNTHNAHHAYARKPEQGGHRSSSQLSSSTMADYPRQQQQPQQDYYQPPQPPPTMGAYAWNQQEPTVYGPMEHHHHHRGGYPYRTFPTNQQPEPPFYMTRDGHGERVPAYRESTTTYNNNPSRSYSLPQQQQQQQYFPTTPLVSSTPRPPPPQQSRVAPSAPTNNVPPSCFFGCTSLYLPDDDDVLSPLHCFMRKHCVEAFAATVDDGMMTGNAPAGRGKIVPGQVGIQCVHCKHLEVRPERAVCFPSSLRNIYHSMETWQRRHAVVCKYIPDWIRRELERLTEQSKSSAGGRRQYWEDAALKVGMTNCPTEGIVRFVRRPGPIHSHMQQNGQMQQHHHPSPPRPQHVLVTAEDEPLVTPYLYLLMAQMQSCYFTEADRSGGRSKVKDLAVGYPGMQCRHCNGKSGLGRYFPLSSQALALANSDRNMYNHLIKCRKCPTHVQEDLQRLRKRGSNSNAPGEAKNKRGSRKMFFERVWGRIHRHGSTNNNHPLPALTERADTTPSPRFVAQENEMDIGNTCSI</sequence>
<evidence type="ECO:0000256" key="1">
    <source>
        <dbReference type="SAM" id="MobiDB-lite"/>
    </source>
</evidence>
<organism evidence="2">
    <name type="scientific">Grammatophora oceanica</name>
    <dbReference type="NCBI Taxonomy" id="210454"/>
    <lineage>
        <taxon>Eukaryota</taxon>
        <taxon>Sar</taxon>
        <taxon>Stramenopiles</taxon>
        <taxon>Ochrophyta</taxon>
        <taxon>Bacillariophyta</taxon>
        <taxon>Fragilariophyceae</taxon>
        <taxon>Fragilariophycidae</taxon>
        <taxon>Rhabdonematales</taxon>
        <taxon>Grammatophoraceae</taxon>
        <taxon>Grammatophora</taxon>
    </lineage>
</organism>
<dbReference type="GO" id="GO:0003713">
    <property type="term" value="F:transcription coactivator activity"/>
    <property type="evidence" value="ECO:0007669"/>
    <property type="project" value="TreeGrafter"/>
</dbReference>
<dbReference type="GO" id="GO:0016592">
    <property type="term" value="C:mediator complex"/>
    <property type="evidence" value="ECO:0007669"/>
    <property type="project" value="TreeGrafter"/>
</dbReference>
<protein>
    <submittedName>
        <fullName evidence="2">Uncharacterized protein</fullName>
    </submittedName>
</protein>
<dbReference type="GO" id="GO:0045944">
    <property type="term" value="P:positive regulation of transcription by RNA polymerase II"/>
    <property type="evidence" value="ECO:0007669"/>
    <property type="project" value="TreeGrafter"/>
</dbReference>
<proteinExistence type="predicted"/>
<accession>A0A7S1UP26</accession>
<name>A0A7S1UP26_9STRA</name>
<feature type="compositionally biased region" description="Polar residues" evidence="1">
    <location>
        <begin position="184"/>
        <end position="200"/>
    </location>
</feature>
<evidence type="ECO:0000313" key="2">
    <source>
        <dbReference type="EMBL" id="CAD9274165.1"/>
    </source>
</evidence>
<dbReference type="PANTHER" id="PTHR46007:SF8">
    <property type="entry name" value="C2H2-TYPE DOMAIN-CONTAINING PROTEIN"/>
    <property type="match status" value="1"/>
</dbReference>
<dbReference type="AlphaFoldDB" id="A0A7S1UP26"/>